<accession>A0A0B6APU0</accession>
<dbReference type="RefSeq" id="WP_034653794.1">
    <property type="nucleotide sequence ID" value="NZ_BCVB01000003.1"/>
</dbReference>
<protein>
    <recommendedName>
        <fullName evidence="1">Chemotaxis methyl-accepting receptor HlyB-like 4HB MCP domain-containing protein</fullName>
    </recommendedName>
</protein>
<dbReference type="AlphaFoldDB" id="A0A0B6APU0"/>
<dbReference type="KEGG" id="bmeg:BG04_3404"/>
<feature type="domain" description="Chemotaxis methyl-accepting receptor HlyB-like 4HB MCP" evidence="1">
    <location>
        <begin position="6"/>
        <end position="64"/>
    </location>
</feature>
<organism evidence="2 3">
    <name type="scientific">Priestia megaterium (strain ATCC 14581 / DSM 32 / CCUG 1817 / JCM 2506 / NBRC 15308 / NCIMB 9376 / NCTC 10342 / NRRL B-14308 / VKM B-512 / Ford 19)</name>
    <name type="common">Bacillus megaterium</name>
    <dbReference type="NCBI Taxonomy" id="1348623"/>
    <lineage>
        <taxon>Bacteria</taxon>
        <taxon>Bacillati</taxon>
        <taxon>Bacillota</taxon>
        <taxon>Bacilli</taxon>
        <taxon>Bacillales</taxon>
        <taxon>Bacillaceae</taxon>
        <taxon>Priestia</taxon>
    </lineage>
</organism>
<evidence type="ECO:0000313" key="3">
    <source>
        <dbReference type="Proteomes" id="UP000031829"/>
    </source>
</evidence>
<proteinExistence type="predicted"/>
<gene>
    <name evidence="2" type="ORF">BG04_3404</name>
</gene>
<dbReference type="InterPro" id="IPR024478">
    <property type="entry name" value="HlyB_4HB_MCP"/>
</dbReference>
<reference evidence="2 3" key="1">
    <citation type="journal article" date="2015" name="Genome Announc.">
        <title>Complete genome sequences for 35 biothreat assay-relevant bacillus species.</title>
        <authorList>
            <person name="Johnson S.L."/>
            <person name="Daligault H.E."/>
            <person name="Davenport K.W."/>
            <person name="Jaissle J."/>
            <person name="Frey K.G."/>
            <person name="Ladner J.T."/>
            <person name="Broomall S.M."/>
            <person name="Bishop-Lilly K.A."/>
            <person name="Bruce D.C."/>
            <person name="Gibbons H.S."/>
            <person name="Coyne S.R."/>
            <person name="Lo C.C."/>
            <person name="Meincke L."/>
            <person name="Munk A.C."/>
            <person name="Koroleva G.I."/>
            <person name="Rosenzweig C.N."/>
            <person name="Palacios G.F."/>
            <person name="Redden C.L."/>
            <person name="Minogue T.D."/>
            <person name="Chain P.S."/>
        </authorList>
    </citation>
    <scope>NUCLEOTIDE SEQUENCE [LARGE SCALE GENOMIC DNA]</scope>
    <source>
        <strain evidence="3">ATCC 14581 / DSM 32 / JCM 2506 / NBRC 15308 / NCIMB 9376 / NCTC 10342 / NRRL B-14308 / VKM B-512</strain>
    </source>
</reference>
<dbReference type="HOGENOM" id="CLU_2646967_0_0_9"/>
<dbReference type="GeneID" id="93641465"/>
<evidence type="ECO:0000313" key="2">
    <source>
        <dbReference type="EMBL" id="AJI23137.1"/>
    </source>
</evidence>
<dbReference type="Pfam" id="PF12729">
    <property type="entry name" value="4HB_MCP_1"/>
    <property type="match status" value="1"/>
</dbReference>
<evidence type="ECO:0000259" key="1">
    <source>
        <dbReference type="Pfam" id="PF12729"/>
    </source>
</evidence>
<dbReference type="Proteomes" id="UP000031829">
    <property type="component" value="Chromosome"/>
</dbReference>
<dbReference type="EMBL" id="CP009920">
    <property type="protein sequence ID" value="AJI23137.1"/>
    <property type="molecule type" value="Genomic_DNA"/>
</dbReference>
<name>A0A0B6APU0_PRIM2</name>
<sequence>MGALRNLSIYRKLLVMVIISTISLIAVAVISYFYTQRIADSTESMYNDRLQPIRQLGQIRTNNRSTLMILRLSLFT</sequence>